<dbReference type="InterPro" id="IPR020904">
    <property type="entry name" value="Sc_DH/Rdtase_CS"/>
</dbReference>
<dbReference type="Gene3D" id="3.40.50.720">
    <property type="entry name" value="NAD(P)-binding Rossmann-like Domain"/>
    <property type="match status" value="1"/>
</dbReference>
<dbReference type="EMBL" id="JAUSRB010000002">
    <property type="protein sequence ID" value="MDP9868894.1"/>
    <property type="molecule type" value="Genomic_DNA"/>
</dbReference>
<protein>
    <submittedName>
        <fullName evidence="5">NAD(P)-dependent dehydrogenase (Short-subunit alcohol dehydrogenase family)</fullName>
    </submittedName>
</protein>
<evidence type="ECO:0000256" key="2">
    <source>
        <dbReference type="ARBA" id="ARBA00022857"/>
    </source>
</evidence>
<dbReference type="Pfam" id="PF00106">
    <property type="entry name" value="adh_short"/>
    <property type="match status" value="1"/>
</dbReference>
<dbReference type="RefSeq" id="WP_306872218.1">
    <property type="nucleotide sequence ID" value="NZ_JAUSRB010000002.1"/>
</dbReference>
<dbReference type="PROSITE" id="PS00061">
    <property type="entry name" value="ADH_SHORT"/>
    <property type="match status" value="1"/>
</dbReference>
<evidence type="ECO:0000313" key="6">
    <source>
        <dbReference type="Proteomes" id="UP001230426"/>
    </source>
</evidence>
<dbReference type="Proteomes" id="UP001230426">
    <property type="component" value="Unassembled WGS sequence"/>
</dbReference>
<name>A0ABT9RJJ2_9ACTN</name>
<keyword evidence="2" id="KW-0521">NADP</keyword>
<dbReference type="InterPro" id="IPR036291">
    <property type="entry name" value="NAD(P)-bd_dom_sf"/>
</dbReference>
<dbReference type="CDD" id="cd05324">
    <property type="entry name" value="carb_red_PTCR-like_SDR_c"/>
    <property type="match status" value="1"/>
</dbReference>
<dbReference type="PRINTS" id="PR00080">
    <property type="entry name" value="SDRFAMILY"/>
</dbReference>
<sequence>MTTALITGANKGIGFETARLLGERGMTVLIGARDEERGRAAADRLGQRYVPLDVTDPASAQAAAKWIEKEYGTLDVLINNAGVTGGPEELTPSGISLEAVRGVYETNVFGVITVTNAMLPLLRTSKAGRIVNMSSELGSLTYASDPESALWAHSYVAYNSSKSALNMITVAYAKELLETPIKVNAANPGYCATDLNGHTGFRTAEQGAAIAVHLASLDANGPTGAFLQDDGALPW</sequence>
<reference evidence="5 6" key="1">
    <citation type="submission" date="2023-07" db="EMBL/GenBank/DDBJ databases">
        <title>Sequencing the genomes of 1000 actinobacteria strains.</title>
        <authorList>
            <person name="Klenk H.-P."/>
        </authorList>
    </citation>
    <scope>NUCLEOTIDE SEQUENCE [LARGE SCALE GENOMIC DNA]</scope>
    <source>
        <strain evidence="5 6">DSM 44109</strain>
    </source>
</reference>
<comment type="caution">
    <text evidence="5">The sequence shown here is derived from an EMBL/GenBank/DDBJ whole genome shotgun (WGS) entry which is preliminary data.</text>
</comment>
<dbReference type="InterPro" id="IPR002347">
    <property type="entry name" value="SDR_fam"/>
</dbReference>
<dbReference type="InterPro" id="IPR045313">
    <property type="entry name" value="CBR1-like"/>
</dbReference>
<dbReference type="PANTHER" id="PTHR43490">
    <property type="entry name" value="(+)-NEOMENTHOL DEHYDROGENASE"/>
    <property type="match status" value="1"/>
</dbReference>
<accession>A0ABT9RJJ2</accession>
<keyword evidence="3" id="KW-0560">Oxidoreductase</keyword>
<dbReference type="SUPFAM" id="SSF51735">
    <property type="entry name" value="NAD(P)-binding Rossmann-fold domains"/>
    <property type="match status" value="1"/>
</dbReference>
<keyword evidence="6" id="KW-1185">Reference proteome</keyword>
<evidence type="ECO:0000256" key="1">
    <source>
        <dbReference type="ARBA" id="ARBA00006484"/>
    </source>
</evidence>
<proteinExistence type="inferred from homology"/>
<organism evidence="5 6">
    <name type="scientific">Streptosporangium brasiliense</name>
    <dbReference type="NCBI Taxonomy" id="47480"/>
    <lineage>
        <taxon>Bacteria</taxon>
        <taxon>Bacillati</taxon>
        <taxon>Actinomycetota</taxon>
        <taxon>Actinomycetes</taxon>
        <taxon>Streptosporangiales</taxon>
        <taxon>Streptosporangiaceae</taxon>
        <taxon>Streptosporangium</taxon>
    </lineage>
</organism>
<evidence type="ECO:0000313" key="5">
    <source>
        <dbReference type="EMBL" id="MDP9868894.1"/>
    </source>
</evidence>
<gene>
    <name evidence="5" type="ORF">J2S55_008160</name>
</gene>
<comment type="similarity">
    <text evidence="1 4">Belongs to the short-chain dehydrogenases/reductases (SDR) family.</text>
</comment>
<evidence type="ECO:0000256" key="3">
    <source>
        <dbReference type="ARBA" id="ARBA00023002"/>
    </source>
</evidence>
<evidence type="ECO:0000256" key="4">
    <source>
        <dbReference type="RuleBase" id="RU000363"/>
    </source>
</evidence>
<dbReference type="PRINTS" id="PR00081">
    <property type="entry name" value="GDHRDH"/>
</dbReference>
<dbReference type="PANTHER" id="PTHR43490:SF99">
    <property type="entry name" value="SHORT-CHAIN DEHYDROGENASE_REDUCTASE"/>
    <property type="match status" value="1"/>
</dbReference>